<organism evidence="3 4">
    <name type="scientific">[Bacillus] enclensis</name>
    <dbReference type="NCBI Taxonomy" id="1402860"/>
    <lineage>
        <taxon>Bacteria</taxon>
        <taxon>Bacillati</taxon>
        <taxon>Bacillota</taxon>
        <taxon>Bacilli</taxon>
        <taxon>Bacillales</taxon>
        <taxon>Bacillaceae</taxon>
        <taxon>Rossellomorea</taxon>
    </lineage>
</organism>
<name>A0A0V8HG96_9BACI</name>
<evidence type="ECO:0000313" key="4">
    <source>
        <dbReference type="Proteomes" id="UP000181997"/>
    </source>
</evidence>
<sequence length="724" mass="81531">MKKPYFYLLILAGIVLCAASGLYFYLQKPSVMAEGSIDGKLMVMEENPWSLQFSAPVRKSTVNSKNISVKDSDGRKVDVSFKLDDDLKTLYIEPPAGGYPDEPRHFTLSVTSGLKTKMGYSYSGDTNLTFAVTETLPAFDSTKELTNYFKTIAKRQKAQQKAEFSLFRNSRTESSEDKAASGESSGSAHSETNNQVQGVDEGDIVKTDGTYIYQVKNGELVISKAVPADSMEVVSKVPFKENINPRHLFLDRDKVVVIGDSWTHYVEPKAADDIIRRPVQGSAFAMVYDISDKDKPVFERKVEVEGHYMTSRKIGENIYFIANLYPDYWMADKNSDIDLRPRVMDSESGEKLTPIPLSRIKYFPQSMQPNYTMIASLNIADPKGEFNVQTYLGSGNGMYMSKENLYIAVEKVGDPDKWDVSSTEVYKFAVKNSNVTFKASGNVPGRILNQFSMDEHEGYFRIATTDGEVWNDDRPSSNALYIMDGNMKKTGEVTALAKGERIYSVRFMGDKAYIVTFKQVDPLFVIDTADPEQPKVLGELKIPGFSTYLHPIGENHLIGFGFDTKIMDDGKSFNGEPRITRNGMKISLFDITDFNNPKEADTEIIGGAGTHSPLLEDHKALFREPTRNLYGFPVSVYHDKEGSEYEQVFDYQGALLYEITPENGIERKAVLTAEEGMRKDIYESWENNVQRLLYIDDHVYTLSNQKIDAYSLGDFKKESSLMIE</sequence>
<dbReference type="RefSeq" id="WP_058299074.1">
    <property type="nucleotide sequence ID" value="NZ_FMAU01000003.1"/>
</dbReference>
<keyword evidence="2" id="KW-0472">Membrane</keyword>
<keyword evidence="2" id="KW-0812">Transmembrane</keyword>
<evidence type="ECO:0000256" key="1">
    <source>
        <dbReference type="SAM" id="MobiDB-lite"/>
    </source>
</evidence>
<evidence type="ECO:0000313" key="3">
    <source>
        <dbReference type="EMBL" id="SCC19448.1"/>
    </source>
</evidence>
<dbReference type="EMBL" id="FMAU01000003">
    <property type="protein sequence ID" value="SCC19448.1"/>
    <property type="molecule type" value="Genomic_DNA"/>
</dbReference>
<feature type="transmembrane region" description="Helical" evidence="2">
    <location>
        <begin position="5"/>
        <end position="26"/>
    </location>
</feature>
<dbReference type="OrthoDB" id="9778998at2"/>
<protein>
    <submittedName>
        <fullName evidence="3">Secreted protein containing C-terminal beta-propeller domain</fullName>
    </submittedName>
</protein>
<feature type="region of interest" description="Disordered" evidence="1">
    <location>
        <begin position="163"/>
        <end position="197"/>
    </location>
</feature>
<dbReference type="InterPro" id="IPR019198">
    <property type="entry name" value="Beta_propeller_containing"/>
</dbReference>
<proteinExistence type="predicted"/>
<feature type="compositionally biased region" description="Low complexity" evidence="1">
    <location>
        <begin position="181"/>
        <end position="191"/>
    </location>
</feature>
<dbReference type="Proteomes" id="UP000181997">
    <property type="component" value="Unassembled WGS sequence"/>
</dbReference>
<evidence type="ECO:0000256" key="2">
    <source>
        <dbReference type="SAM" id="Phobius"/>
    </source>
</evidence>
<dbReference type="Pfam" id="PF09826">
    <property type="entry name" value="Beta_propel"/>
    <property type="match status" value="1"/>
</dbReference>
<dbReference type="AlphaFoldDB" id="A0A0V8HG96"/>
<keyword evidence="4" id="KW-1185">Reference proteome</keyword>
<reference evidence="4" key="1">
    <citation type="submission" date="2016-08" db="EMBL/GenBank/DDBJ databases">
        <authorList>
            <person name="Varghese N."/>
            <person name="Submissions Spin"/>
        </authorList>
    </citation>
    <scope>NUCLEOTIDE SEQUENCE [LARGE SCALE GENOMIC DNA]</scope>
    <source>
        <strain evidence="4">SGD-1123</strain>
    </source>
</reference>
<feature type="compositionally biased region" description="Basic and acidic residues" evidence="1">
    <location>
        <begin position="170"/>
        <end position="180"/>
    </location>
</feature>
<keyword evidence="2" id="KW-1133">Transmembrane helix</keyword>
<gene>
    <name evidence="3" type="ORF">GA0061094_3057</name>
</gene>
<accession>A0A0V8HG96</accession>